<protein>
    <recommendedName>
        <fullName evidence="4">Invasion protein B, involved in pathogenesis</fullName>
    </recommendedName>
</protein>
<feature type="chain" id="PRO_5006061199" description="Invasion protein B, involved in pathogenesis" evidence="1">
    <location>
        <begin position="24"/>
        <end position="176"/>
    </location>
</feature>
<keyword evidence="3" id="KW-1185">Reference proteome</keyword>
<proteinExistence type="predicted"/>
<dbReference type="RefSeq" id="WP_058273622.1">
    <property type="nucleotide sequence ID" value="NZ_CYPS01000036.1"/>
</dbReference>
<reference evidence="3" key="1">
    <citation type="submission" date="2015-09" db="EMBL/GenBank/DDBJ databases">
        <authorList>
            <person name="Rodrigo-Torres L."/>
            <person name="Arahal D.R."/>
        </authorList>
    </citation>
    <scope>NUCLEOTIDE SEQUENCE [LARGE SCALE GENOMIC DNA]</scope>
    <source>
        <strain evidence="3">CECT 4293</strain>
    </source>
</reference>
<evidence type="ECO:0008006" key="4">
    <source>
        <dbReference type="Google" id="ProtNLM"/>
    </source>
</evidence>
<dbReference type="AlphaFoldDB" id="A0A0P1E4P8"/>
<gene>
    <name evidence="2" type="ORF">RUM4293_02524</name>
</gene>
<accession>A0A0P1E4P8</accession>
<keyword evidence="1" id="KW-0732">Signal</keyword>
<evidence type="ECO:0000256" key="1">
    <source>
        <dbReference type="SAM" id="SignalP"/>
    </source>
</evidence>
<evidence type="ECO:0000313" key="2">
    <source>
        <dbReference type="EMBL" id="CUH43629.1"/>
    </source>
</evidence>
<dbReference type="EMBL" id="CYPS01000036">
    <property type="protein sequence ID" value="CUH43629.1"/>
    <property type="molecule type" value="Genomic_DNA"/>
</dbReference>
<dbReference type="Proteomes" id="UP000050786">
    <property type="component" value="Unassembled WGS sequence"/>
</dbReference>
<organism evidence="2 3">
    <name type="scientific">Ruegeria atlantica</name>
    <dbReference type="NCBI Taxonomy" id="81569"/>
    <lineage>
        <taxon>Bacteria</taxon>
        <taxon>Pseudomonadati</taxon>
        <taxon>Pseudomonadota</taxon>
        <taxon>Alphaproteobacteria</taxon>
        <taxon>Rhodobacterales</taxon>
        <taxon>Roseobacteraceae</taxon>
        <taxon>Ruegeria</taxon>
    </lineage>
</organism>
<evidence type="ECO:0000313" key="3">
    <source>
        <dbReference type="Proteomes" id="UP000050786"/>
    </source>
</evidence>
<sequence>MNFKSSLTTVATLSIFSTAAAWASSDVIPSENDTFTNWGEESGWTIFVDDTRESCLIERMDENQNVVQMGLTKDHEMGYLGVFTKNDIGLKGKKEKIFLSLDGNVYEAEAHKKTKHLADGYTGGYILANNAQFVDDVMNKYEMTVFPKKEFAFTVSLDGTKKAIEAARQCNTEQST</sequence>
<feature type="signal peptide" evidence="1">
    <location>
        <begin position="1"/>
        <end position="23"/>
    </location>
</feature>
<name>A0A0P1E4P8_9RHOB</name>